<keyword evidence="8" id="KW-1185">Reference proteome</keyword>
<sequence>MQRREPVPSDSSPKESVCNFEYVEGASGRQRTINVASPPRYAQRITQLPGLTWKNFLRNLKDGAIEQVCLITDTDSASLEVSTVSDGYVTSRPKRAKPKSASEERFAAKTSDALRESDNLAYQTAREYSGVFLDKIPAELPADRSIRHKINLLPGSKY</sequence>
<dbReference type="AlphaFoldDB" id="A0A329RIA9"/>
<dbReference type="OrthoDB" id="117395at2759"/>
<evidence type="ECO:0008006" key="9">
    <source>
        <dbReference type="Google" id="ProtNLM"/>
    </source>
</evidence>
<dbReference type="Proteomes" id="UP000735874">
    <property type="component" value="Unassembled WGS sequence"/>
</dbReference>
<organism evidence="7 8">
    <name type="scientific">Phytophthora cactorum</name>
    <dbReference type="NCBI Taxonomy" id="29920"/>
    <lineage>
        <taxon>Eukaryota</taxon>
        <taxon>Sar</taxon>
        <taxon>Stramenopiles</taxon>
        <taxon>Oomycota</taxon>
        <taxon>Peronosporomycetes</taxon>
        <taxon>Peronosporales</taxon>
        <taxon>Peronosporaceae</taxon>
        <taxon>Phytophthora</taxon>
    </lineage>
</organism>
<dbReference type="EMBL" id="RCMK01000913">
    <property type="protein sequence ID" value="KAG2908044.1"/>
    <property type="molecule type" value="Genomic_DNA"/>
</dbReference>
<evidence type="ECO:0000313" key="8">
    <source>
        <dbReference type="Proteomes" id="UP000251314"/>
    </source>
</evidence>
<comment type="caution">
    <text evidence="7">The sequence shown here is derived from an EMBL/GenBank/DDBJ whole genome shotgun (WGS) entry which is preliminary data.</text>
</comment>
<accession>A0A329RIA9</accession>
<dbReference type="Proteomes" id="UP000774804">
    <property type="component" value="Unassembled WGS sequence"/>
</dbReference>
<reference evidence="7 8" key="1">
    <citation type="submission" date="2018-01" db="EMBL/GenBank/DDBJ databases">
        <title>Draft genome of the strawberry crown rot pathogen Phytophthora cactorum.</title>
        <authorList>
            <person name="Armitage A.D."/>
            <person name="Lysoe E."/>
            <person name="Nellist C.F."/>
            <person name="Harrison R.J."/>
            <person name="Brurberg M.B."/>
        </authorList>
    </citation>
    <scope>NUCLEOTIDE SEQUENCE [LARGE SCALE GENOMIC DNA]</scope>
    <source>
        <strain evidence="7 8">10300</strain>
    </source>
</reference>
<evidence type="ECO:0000313" key="2">
    <source>
        <dbReference type="EMBL" id="KAG2838136.1"/>
    </source>
</evidence>
<proteinExistence type="predicted"/>
<dbReference type="Proteomes" id="UP000736787">
    <property type="component" value="Unassembled WGS sequence"/>
</dbReference>
<dbReference type="VEuPathDB" id="FungiDB:PC110_g19122"/>
<dbReference type="Proteomes" id="UP000760860">
    <property type="component" value="Unassembled WGS sequence"/>
</dbReference>
<name>A0A329RIA9_9STRA</name>
<dbReference type="Proteomes" id="UP000251314">
    <property type="component" value="Unassembled WGS sequence"/>
</dbReference>
<protein>
    <recommendedName>
        <fullName evidence="9">Polyprotein</fullName>
    </recommendedName>
</protein>
<dbReference type="EMBL" id="RCMI01000394">
    <property type="protein sequence ID" value="KAG2913365.1"/>
    <property type="molecule type" value="Genomic_DNA"/>
</dbReference>
<evidence type="ECO:0000256" key="1">
    <source>
        <dbReference type="SAM" id="MobiDB-lite"/>
    </source>
</evidence>
<evidence type="ECO:0000313" key="7">
    <source>
        <dbReference type="EMBL" id="RAW24455.1"/>
    </source>
</evidence>
<evidence type="ECO:0000313" key="6">
    <source>
        <dbReference type="EMBL" id="KAG3207929.1"/>
    </source>
</evidence>
<feature type="compositionally biased region" description="Basic and acidic residues" evidence="1">
    <location>
        <begin position="100"/>
        <end position="109"/>
    </location>
</feature>
<dbReference type="Proteomes" id="UP000697107">
    <property type="component" value="Unassembled WGS sequence"/>
</dbReference>
<dbReference type="EMBL" id="RCML01000347">
    <property type="protein sequence ID" value="KAG2979987.1"/>
    <property type="molecule type" value="Genomic_DNA"/>
</dbReference>
<dbReference type="EMBL" id="RCMV01001597">
    <property type="protein sequence ID" value="KAG3207929.1"/>
    <property type="molecule type" value="Genomic_DNA"/>
</dbReference>
<evidence type="ECO:0000313" key="4">
    <source>
        <dbReference type="EMBL" id="KAG2913365.1"/>
    </source>
</evidence>
<gene>
    <name evidence="7" type="ORF">PC110_g19122</name>
    <name evidence="2" type="ORF">PC113_g19707</name>
    <name evidence="4" type="ORF">PC115_g12072</name>
    <name evidence="3" type="ORF">PC117_g20076</name>
    <name evidence="5" type="ORF">PC118_g11459</name>
    <name evidence="6" type="ORF">PC129_g21036</name>
</gene>
<reference evidence="6" key="2">
    <citation type="submission" date="2018-05" db="EMBL/GenBank/DDBJ databases">
        <title>Effector identification in a new, highly contiguous assembly of the strawberry crown rot pathogen Phytophthora cactorum.</title>
        <authorList>
            <person name="Armitage A.D."/>
            <person name="Nellist C.F."/>
            <person name="Bates H."/>
            <person name="Vickerstaff R.J."/>
            <person name="Harrison R.J."/>
        </authorList>
    </citation>
    <scope>NUCLEOTIDE SEQUENCE</scope>
    <source>
        <strain evidence="2">15-7</strain>
        <strain evidence="4">4032</strain>
        <strain evidence="3">4040</strain>
        <strain evidence="5">P415</strain>
        <strain evidence="6">P421</strain>
    </source>
</reference>
<dbReference type="EMBL" id="MJFZ01000882">
    <property type="protein sequence ID" value="RAW24455.1"/>
    <property type="molecule type" value="Genomic_DNA"/>
</dbReference>
<dbReference type="EMBL" id="RCMG01001042">
    <property type="protein sequence ID" value="KAG2838136.1"/>
    <property type="molecule type" value="Genomic_DNA"/>
</dbReference>
<evidence type="ECO:0000313" key="3">
    <source>
        <dbReference type="EMBL" id="KAG2908044.1"/>
    </source>
</evidence>
<feature type="region of interest" description="Disordered" evidence="1">
    <location>
        <begin position="90"/>
        <end position="109"/>
    </location>
</feature>
<evidence type="ECO:0000313" key="5">
    <source>
        <dbReference type="EMBL" id="KAG2979987.1"/>
    </source>
</evidence>